<sequence>MKNIALLLLLTRTCMSFDIPKTSCNSDLTIDKNHYNKTKIYDVGFAYPTDAHYDTYGNLFFVLFGRNFFGYHFDVKVIKNNATEPEDVPGLPEGKSYSIAVDKKAAKVYFGTNKGIFLYNYESKNATLVSKPDLKLNNLYLDKDGNKYITDSSDGNEELYLLTGDKRIRFRSLDALSEMAIDENNNFYYIKESKLYVLKSNISRSMLIGNVTYDGIAQISFYEETVFVASKHVSYIHENDTGPLKLVKNISEIITAISFDHSGNFVLGSYGKISKYETQDNECYQRKN</sequence>
<protein>
    <recommendedName>
        <fullName evidence="4">Ommochrome-binding protein</fullName>
    </recommendedName>
</protein>
<accession>A0A8J9UN21</accession>
<feature type="non-terminal residue" evidence="2">
    <location>
        <position position="288"/>
    </location>
</feature>
<evidence type="ECO:0000313" key="3">
    <source>
        <dbReference type="Proteomes" id="UP000838878"/>
    </source>
</evidence>
<feature type="chain" id="PRO_5035478387" description="Ommochrome-binding protein" evidence="1">
    <location>
        <begin position="17"/>
        <end position="288"/>
    </location>
</feature>
<proteinExistence type="predicted"/>
<dbReference type="Gene3D" id="2.130.10.10">
    <property type="entry name" value="YVTN repeat-like/Quinoprotein amine dehydrogenase"/>
    <property type="match status" value="1"/>
</dbReference>
<keyword evidence="3" id="KW-1185">Reference proteome</keyword>
<name>A0A8J9UN21_9NEOP</name>
<dbReference type="SUPFAM" id="SSF63829">
    <property type="entry name" value="Calcium-dependent phosphotriesterase"/>
    <property type="match status" value="1"/>
</dbReference>
<dbReference type="Proteomes" id="UP000838878">
    <property type="component" value="Chromosome 3"/>
</dbReference>
<feature type="signal peptide" evidence="1">
    <location>
        <begin position="1"/>
        <end position="16"/>
    </location>
</feature>
<dbReference type="InterPro" id="IPR015943">
    <property type="entry name" value="WD40/YVTN_repeat-like_dom_sf"/>
</dbReference>
<gene>
    <name evidence="2" type="ORF">BINO364_LOCUS9152</name>
</gene>
<evidence type="ECO:0000256" key="1">
    <source>
        <dbReference type="SAM" id="SignalP"/>
    </source>
</evidence>
<keyword evidence="1" id="KW-0732">Signal</keyword>
<evidence type="ECO:0000313" key="2">
    <source>
        <dbReference type="EMBL" id="CAH0723306.1"/>
    </source>
</evidence>
<dbReference type="AlphaFoldDB" id="A0A8J9UN21"/>
<dbReference type="EMBL" id="OV170223">
    <property type="protein sequence ID" value="CAH0723306.1"/>
    <property type="molecule type" value="Genomic_DNA"/>
</dbReference>
<evidence type="ECO:0008006" key="4">
    <source>
        <dbReference type="Google" id="ProtNLM"/>
    </source>
</evidence>
<organism evidence="2 3">
    <name type="scientific">Brenthis ino</name>
    <name type="common">lesser marbled fritillary</name>
    <dbReference type="NCBI Taxonomy" id="405034"/>
    <lineage>
        <taxon>Eukaryota</taxon>
        <taxon>Metazoa</taxon>
        <taxon>Ecdysozoa</taxon>
        <taxon>Arthropoda</taxon>
        <taxon>Hexapoda</taxon>
        <taxon>Insecta</taxon>
        <taxon>Pterygota</taxon>
        <taxon>Neoptera</taxon>
        <taxon>Endopterygota</taxon>
        <taxon>Lepidoptera</taxon>
        <taxon>Glossata</taxon>
        <taxon>Ditrysia</taxon>
        <taxon>Papilionoidea</taxon>
        <taxon>Nymphalidae</taxon>
        <taxon>Heliconiinae</taxon>
        <taxon>Argynnini</taxon>
        <taxon>Brenthis</taxon>
    </lineage>
</organism>
<reference evidence="2" key="1">
    <citation type="submission" date="2021-12" db="EMBL/GenBank/DDBJ databases">
        <authorList>
            <person name="Martin H S."/>
        </authorList>
    </citation>
    <scope>NUCLEOTIDE SEQUENCE</scope>
</reference>
<dbReference type="OrthoDB" id="7389895at2759"/>